<gene>
    <name evidence="17" type="ORF">MA16_Dca011647</name>
</gene>
<dbReference type="InterPro" id="IPR050068">
    <property type="entry name" value="MurA_subfamily"/>
</dbReference>
<dbReference type="GO" id="GO:0051301">
    <property type="term" value="P:cell division"/>
    <property type="evidence" value="ECO:0007669"/>
    <property type="project" value="UniProtKB-KW"/>
</dbReference>
<protein>
    <recommendedName>
        <fullName evidence="12">UDP-N-acetylglucosamine 1-carboxyvinyltransferase</fullName>
        <ecNumber evidence="11">2.5.1.7</ecNumber>
    </recommendedName>
    <alternativeName>
        <fullName evidence="13">Enoylpyruvate transferase</fullName>
    </alternativeName>
    <alternativeName>
        <fullName evidence="14">UDP-N-acetylglucosamine enolpyruvyl transferase</fullName>
    </alternativeName>
</protein>
<feature type="domain" description="Enolpyruvate transferase" evidence="16">
    <location>
        <begin position="45"/>
        <end position="138"/>
    </location>
</feature>
<comment type="subcellular location">
    <subcellularLocation>
        <location evidence="1">Cytoplasm</location>
    </subcellularLocation>
</comment>
<evidence type="ECO:0000256" key="2">
    <source>
        <dbReference type="ARBA" id="ARBA00004752"/>
    </source>
</evidence>
<dbReference type="GO" id="GO:0005737">
    <property type="term" value="C:cytoplasm"/>
    <property type="evidence" value="ECO:0007669"/>
    <property type="project" value="UniProtKB-SubCell"/>
</dbReference>
<dbReference type="SUPFAM" id="SSF55205">
    <property type="entry name" value="EPT/RTPC-like"/>
    <property type="match status" value="1"/>
</dbReference>
<dbReference type="GO" id="GO:0071555">
    <property type="term" value="P:cell wall organization"/>
    <property type="evidence" value="ECO:0007669"/>
    <property type="project" value="UniProtKB-KW"/>
</dbReference>
<accession>A0A2I0WQU7</accession>
<dbReference type="AlphaFoldDB" id="A0A2I0WQU7"/>
<organism evidence="17 18">
    <name type="scientific">Dendrobium catenatum</name>
    <dbReference type="NCBI Taxonomy" id="906689"/>
    <lineage>
        <taxon>Eukaryota</taxon>
        <taxon>Viridiplantae</taxon>
        <taxon>Streptophyta</taxon>
        <taxon>Embryophyta</taxon>
        <taxon>Tracheophyta</taxon>
        <taxon>Spermatophyta</taxon>
        <taxon>Magnoliopsida</taxon>
        <taxon>Liliopsida</taxon>
        <taxon>Asparagales</taxon>
        <taxon>Orchidaceae</taxon>
        <taxon>Epidendroideae</taxon>
        <taxon>Malaxideae</taxon>
        <taxon>Dendrobiinae</taxon>
        <taxon>Dendrobium</taxon>
    </lineage>
</organism>
<evidence type="ECO:0000256" key="11">
    <source>
        <dbReference type="ARBA" id="ARBA00039108"/>
    </source>
</evidence>
<keyword evidence="7" id="KW-0573">Peptidoglycan synthesis</keyword>
<evidence type="ECO:0000256" key="3">
    <source>
        <dbReference type="ARBA" id="ARBA00022490"/>
    </source>
</evidence>
<keyword evidence="6" id="KW-0133">Cell shape</keyword>
<evidence type="ECO:0000256" key="12">
    <source>
        <dbReference type="ARBA" id="ARBA00039754"/>
    </source>
</evidence>
<evidence type="ECO:0000256" key="6">
    <source>
        <dbReference type="ARBA" id="ARBA00022960"/>
    </source>
</evidence>
<name>A0A2I0WQU7_9ASPA</name>
<evidence type="ECO:0000313" key="18">
    <source>
        <dbReference type="Proteomes" id="UP000233837"/>
    </source>
</evidence>
<evidence type="ECO:0000256" key="5">
    <source>
        <dbReference type="ARBA" id="ARBA00022679"/>
    </source>
</evidence>
<keyword evidence="4" id="KW-0132">Cell division</keyword>
<keyword evidence="9" id="KW-0961">Cell wall biogenesis/degradation</keyword>
<keyword evidence="8" id="KW-0131">Cell cycle</keyword>
<evidence type="ECO:0000256" key="10">
    <source>
        <dbReference type="ARBA" id="ARBA00038367"/>
    </source>
</evidence>
<dbReference type="InterPro" id="IPR001986">
    <property type="entry name" value="Enolpyruvate_Tfrase_dom"/>
</dbReference>
<evidence type="ECO:0000313" key="17">
    <source>
        <dbReference type="EMBL" id="PKU78027.1"/>
    </source>
</evidence>
<evidence type="ECO:0000256" key="1">
    <source>
        <dbReference type="ARBA" id="ARBA00004496"/>
    </source>
</evidence>
<sequence>MDHTLNLVLGLMPYDHALGLFFSYHLEIHGNVHWDACLGNILNCVMGFQSVTSLSFEDLASIFEELKKLGADIKVVSNTAFIGGTKPGRIALTGGRVRAADLRGGAALVLAGMAASGITEVENIAQIDRGYERFEEKLLLLGADVKRETEAAVSNLHPVLLA</sequence>
<dbReference type="PANTHER" id="PTHR43783">
    <property type="entry name" value="UDP-N-ACETYLGLUCOSAMINE 1-CARBOXYVINYLTRANSFERASE"/>
    <property type="match status" value="1"/>
</dbReference>
<dbReference type="STRING" id="906689.A0A2I0WQU7"/>
<evidence type="ECO:0000256" key="8">
    <source>
        <dbReference type="ARBA" id="ARBA00023306"/>
    </source>
</evidence>
<dbReference type="EMBL" id="KZ502480">
    <property type="protein sequence ID" value="PKU78027.1"/>
    <property type="molecule type" value="Genomic_DNA"/>
</dbReference>
<reference evidence="17 18" key="1">
    <citation type="journal article" date="2016" name="Sci. Rep.">
        <title>The Dendrobium catenatum Lindl. genome sequence provides insights into polysaccharide synthase, floral development and adaptive evolution.</title>
        <authorList>
            <person name="Zhang G.Q."/>
            <person name="Xu Q."/>
            <person name="Bian C."/>
            <person name="Tsai W.C."/>
            <person name="Yeh C.M."/>
            <person name="Liu K.W."/>
            <person name="Yoshida K."/>
            <person name="Zhang L.S."/>
            <person name="Chang S.B."/>
            <person name="Chen F."/>
            <person name="Shi Y."/>
            <person name="Su Y.Y."/>
            <person name="Zhang Y.Q."/>
            <person name="Chen L.J."/>
            <person name="Yin Y."/>
            <person name="Lin M."/>
            <person name="Huang H."/>
            <person name="Deng H."/>
            <person name="Wang Z.W."/>
            <person name="Zhu S.L."/>
            <person name="Zhao X."/>
            <person name="Deng C."/>
            <person name="Niu S.C."/>
            <person name="Huang J."/>
            <person name="Wang M."/>
            <person name="Liu G.H."/>
            <person name="Yang H.J."/>
            <person name="Xiao X.J."/>
            <person name="Hsiao Y.Y."/>
            <person name="Wu W.L."/>
            <person name="Chen Y.Y."/>
            <person name="Mitsuda N."/>
            <person name="Ohme-Takagi M."/>
            <person name="Luo Y.B."/>
            <person name="Van de Peer Y."/>
            <person name="Liu Z.J."/>
        </authorList>
    </citation>
    <scope>NUCLEOTIDE SEQUENCE [LARGE SCALE GENOMIC DNA]</scope>
    <source>
        <tissue evidence="17">The whole plant</tissue>
    </source>
</reference>
<evidence type="ECO:0000259" key="16">
    <source>
        <dbReference type="Pfam" id="PF00275"/>
    </source>
</evidence>
<proteinExistence type="inferred from homology"/>
<dbReference type="PANTHER" id="PTHR43783:SF1">
    <property type="entry name" value="UDP-N-ACETYLGLUCOSAMINE 1-CARBOXYVINYLTRANSFERASE"/>
    <property type="match status" value="1"/>
</dbReference>
<dbReference type="InterPro" id="IPR036968">
    <property type="entry name" value="Enolpyruvate_Tfrase_sf"/>
</dbReference>
<evidence type="ECO:0000256" key="7">
    <source>
        <dbReference type="ARBA" id="ARBA00022984"/>
    </source>
</evidence>
<comment type="pathway">
    <text evidence="2">Cell wall biogenesis; peptidoglycan biosynthesis.</text>
</comment>
<dbReference type="GO" id="GO:0008760">
    <property type="term" value="F:UDP-N-acetylglucosamine 1-carboxyvinyltransferase activity"/>
    <property type="evidence" value="ECO:0007669"/>
    <property type="project" value="UniProtKB-EC"/>
</dbReference>
<evidence type="ECO:0000256" key="4">
    <source>
        <dbReference type="ARBA" id="ARBA00022618"/>
    </source>
</evidence>
<comment type="similarity">
    <text evidence="10">Belongs to the EPSP synthase family. MurA subfamily.</text>
</comment>
<evidence type="ECO:0000256" key="9">
    <source>
        <dbReference type="ARBA" id="ARBA00023316"/>
    </source>
</evidence>
<dbReference type="Proteomes" id="UP000233837">
    <property type="component" value="Unassembled WGS sequence"/>
</dbReference>
<evidence type="ECO:0000256" key="13">
    <source>
        <dbReference type="ARBA" id="ARBA00042443"/>
    </source>
</evidence>
<dbReference type="GO" id="GO:0008360">
    <property type="term" value="P:regulation of cell shape"/>
    <property type="evidence" value="ECO:0007669"/>
    <property type="project" value="UniProtKB-KW"/>
</dbReference>
<dbReference type="Pfam" id="PF00275">
    <property type="entry name" value="EPSP_synthase"/>
    <property type="match status" value="1"/>
</dbReference>
<comment type="catalytic activity">
    <reaction evidence="15">
        <text>phosphoenolpyruvate + UDP-N-acetyl-alpha-D-glucosamine = UDP-N-acetyl-3-O-(1-carboxyvinyl)-alpha-D-glucosamine + phosphate</text>
        <dbReference type="Rhea" id="RHEA:18681"/>
        <dbReference type="ChEBI" id="CHEBI:43474"/>
        <dbReference type="ChEBI" id="CHEBI:57705"/>
        <dbReference type="ChEBI" id="CHEBI:58702"/>
        <dbReference type="ChEBI" id="CHEBI:68483"/>
        <dbReference type="EC" id="2.5.1.7"/>
    </reaction>
</comment>
<reference evidence="17 18" key="2">
    <citation type="journal article" date="2017" name="Nature">
        <title>The Apostasia genome and the evolution of orchids.</title>
        <authorList>
            <person name="Zhang G.Q."/>
            <person name="Liu K.W."/>
            <person name="Li Z."/>
            <person name="Lohaus R."/>
            <person name="Hsiao Y.Y."/>
            <person name="Niu S.C."/>
            <person name="Wang J.Y."/>
            <person name="Lin Y.C."/>
            <person name="Xu Q."/>
            <person name="Chen L.J."/>
            <person name="Yoshida K."/>
            <person name="Fujiwara S."/>
            <person name="Wang Z.W."/>
            <person name="Zhang Y.Q."/>
            <person name="Mitsuda N."/>
            <person name="Wang M."/>
            <person name="Liu G.H."/>
            <person name="Pecoraro L."/>
            <person name="Huang H.X."/>
            <person name="Xiao X.J."/>
            <person name="Lin M."/>
            <person name="Wu X.Y."/>
            <person name="Wu W.L."/>
            <person name="Chen Y.Y."/>
            <person name="Chang S.B."/>
            <person name="Sakamoto S."/>
            <person name="Ohme-Takagi M."/>
            <person name="Yagi M."/>
            <person name="Zeng S.J."/>
            <person name="Shen C.Y."/>
            <person name="Yeh C.M."/>
            <person name="Luo Y.B."/>
            <person name="Tsai W.C."/>
            <person name="Van de Peer Y."/>
            <person name="Liu Z.J."/>
        </authorList>
    </citation>
    <scope>NUCLEOTIDE SEQUENCE [LARGE SCALE GENOMIC DNA]</scope>
    <source>
        <tissue evidence="17">The whole plant</tissue>
    </source>
</reference>
<evidence type="ECO:0000256" key="14">
    <source>
        <dbReference type="ARBA" id="ARBA00042842"/>
    </source>
</evidence>
<dbReference type="Gene3D" id="3.65.10.10">
    <property type="entry name" value="Enolpyruvate transferase domain"/>
    <property type="match status" value="1"/>
</dbReference>
<keyword evidence="18" id="KW-1185">Reference proteome</keyword>
<dbReference type="InterPro" id="IPR013792">
    <property type="entry name" value="RNA3'P_cycl/enolpyr_Trfase_a/b"/>
</dbReference>
<evidence type="ECO:0000256" key="15">
    <source>
        <dbReference type="ARBA" id="ARBA00047527"/>
    </source>
</evidence>
<keyword evidence="3" id="KW-0963">Cytoplasm</keyword>
<keyword evidence="5" id="KW-0808">Transferase</keyword>
<dbReference type="EC" id="2.5.1.7" evidence="11"/>